<dbReference type="EMBL" id="BAABHX010000001">
    <property type="protein sequence ID" value="GAA5084549.1"/>
    <property type="molecule type" value="Genomic_DNA"/>
</dbReference>
<gene>
    <name evidence="1" type="ORF">GCM10023210_04470</name>
</gene>
<evidence type="ECO:0000313" key="1">
    <source>
        <dbReference type="EMBL" id="GAA5084549.1"/>
    </source>
</evidence>
<dbReference type="NCBIfam" id="NF047798">
    <property type="entry name" value="leader_Chryseo"/>
    <property type="match status" value="1"/>
</dbReference>
<evidence type="ECO:0008006" key="3">
    <source>
        <dbReference type="Google" id="ProtNLM"/>
    </source>
</evidence>
<comment type="caution">
    <text evidence="1">The sequence shown here is derived from an EMBL/GenBank/DDBJ whole genome shotgun (WGS) entry which is preliminary data.</text>
</comment>
<keyword evidence="2" id="KW-1185">Reference proteome</keyword>
<accession>A0ABP9LW85</accession>
<dbReference type="RefSeq" id="WP_345200030.1">
    <property type="nucleotide sequence ID" value="NZ_BAABHX010000001.1"/>
</dbReference>
<proteinExistence type="predicted"/>
<organism evidence="1 2">
    <name type="scientific">Chryseobacterium ginsengisoli</name>
    <dbReference type="NCBI Taxonomy" id="363853"/>
    <lineage>
        <taxon>Bacteria</taxon>
        <taxon>Pseudomonadati</taxon>
        <taxon>Bacteroidota</taxon>
        <taxon>Flavobacteriia</taxon>
        <taxon>Flavobacteriales</taxon>
        <taxon>Weeksellaceae</taxon>
        <taxon>Chryseobacterium group</taxon>
        <taxon>Chryseobacterium</taxon>
    </lineage>
</organism>
<name>A0ABP9LW85_9FLAO</name>
<dbReference type="Proteomes" id="UP001500353">
    <property type="component" value="Unassembled WGS sequence"/>
</dbReference>
<dbReference type="InterPro" id="IPR058074">
    <property type="entry name" value="Bacteriocin-like"/>
</dbReference>
<evidence type="ECO:0000313" key="2">
    <source>
        <dbReference type="Proteomes" id="UP001500353"/>
    </source>
</evidence>
<reference evidence="2" key="1">
    <citation type="journal article" date="2019" name="Int. J. Syst. Evol. Microbiol.">
        <title>The Global Catalogue of Microorganisms (GCM) 10K type strain sequencing project: providing services to taxonomists for standard genome sequencing and annotation.</title>
        <authorList>
            <consortium name="The Broad Institute Genomics Platform"/>
            <consortium name="The Broad Institute Genome Sequencing Center for Infectious Disease"/>
            <person name="Wu L."/>
            <person name="Ma J."/>
        </authorList>
    </citation>
    <scope>NUCLEOTIDE SEQUENCE [LARGE SCALE GENOMIC DNA]</scope>
    <source>
        <strain evidence="2">JCM 18019</strain>
    </source>
</reference>
<protein>
    <recommendedName>
        <fullName evidence="3">Bacteriocin</fullName>
    </recommendedName>
</protein>
<sequence>MKNLKILSRKELKAIEGAASISKCPPGKYYCPEADVCVAINAECYIIVPDIPIEG</sequence>